<dbReference type="GO" id="GO:0016020">
    <property type="term" value="C:membrane"/>
    <property type="evidence" value="ECO:0007669"/>
    <property type="project" value="TreeGrafter"/>
</dbReference>
<dbReference type="GO" id="GO:0004308">
    <property type="term" value="F:exo-alpha-sialidase activity"/>
    <property type="evidence" value="ECO:0007669"/>
    <property type="project" value="UniProtKB-EC"/>
</dbReference>
<keyword evidence="4" id="KW-0442">Lipid degradation</keyword>
<keyword evidence="4" id="KW-0443">Lipid metabolism</keyword>
<evidence type="ECO:0000259" key="7">
    <source>
        <dbReference type="Pfam" id="PF13088"/>
    </source>
</evidence>
<protein>
    <recommendedName>
        <fullName evidence="3">exo-alpha-sialidase</fullName>
        <ecNumber evidence="3">3.2.1.18</ecNumber>
    </recommendedName>
</protein>
<comment type="caution">
    <text evidence="8">The sequence shown here is derived from an EMBL/GenBank/DDBJ whole genome shotgun (WGS) entry which is preliminary data.</text>
</comment>
<dbReference type="SUPFAM" id="SSF50939">
    <property type="entry name" value="Sialidases"/>
    <property type="match status" value="1"/>
</dbReference>
<organism evidence="8 9">
    <name type="scientific">Aldrovandia affinis</name>
    <dbReference type="NCBI Taxonomy" id="143900"/>
    <lineage>
        <taxon>Eukaryota</taxon>
        <taxon>Metazoa</taxon>
        <taxon>Chordata</taxon>
        <taxon>Craniata</taxon>
        <taxon>Vertebrata</taxon>
        <taxon>Euteleostomi</taxon>
        <taxon>Actinopterygii</taxon>
        <taxon>Neopterygii</taxon>
        <taxon>Teleostei</taxon>
        <taxon>Notacanthiformes</taxon>
        <taxon>Halosauridae</taxon>
        <taxon>Aldrovandia</taxon>
    </lineage>
</organism>
<dbReference type="GO" id="GO:0006689">
    <property type="term" value="P:ganglioside catabolic process"/>
    <property type="evidence" value="ECO:0007669"/>
    <property type="project" value="TreeGrafter"/>
</dbReference>
<evidence type="ECO:0000256" key="3">
    <source>
        <dbReference type="ARBA" id="ARBA00012733"/>
    </source>
</evidence>
<keyword evidence="6" id="KW-0378">Hydrolase</keyword>
<dbReference type="Gene3D" id="2.120.10.10">
    <property type="match status" value="1"/>
</dbReference>
<comment type="catalytic activity">
    <reaction evidence="1">
        <text>Hydrolysis of alpha-(2-&gt;3)-, alpha-(2-&gt;6)-, alpha-(2-&gt;8)- glycosidic linkages of terminal sialic acid residues in oligosaccharides, glycoproteins, glycolipids, colominic acid and synthetic substrates.</text>
        <dbReference type="EC" id="3.2.1.18"/>
    </reaction>
</comment>
<accession>A0AAD7SPC8</accession>
<keyword evidence="5" id="KW-0119">Carbohydrate metabolism</keyword>
<sequence>MEPIKRTLFKREQQTRTAYRIPALIYLSEDKTYLAFAEKRSSMHDEDALFLVMRKGKHQHGSIQWSPTQELSSAVLPDHRTMCPCPVYERNSKTIFLFFICVKGRISEQTQIKNRKNEARLCYVTSKDNGAHWSEVKDLTDSVIGEDEITSWATFGIGPGHGIQMESGKLVIPAYVYYIHQRSRCLPCYFVQSHAFCFYSDDRGEEWKHGEFIQAESCECEMTEIVSRNGRSHLYCNARNTGEHRVEAVSHSTDFNESNIAPKLVEQHKVGCQGSVIGFPVPESYSLDTKTWLLFSHPAKKSSRGDLQVYLNRTPLKTKGWEKLLMIHHGPCGYSDLAHCENENFAALIECGTDSEYEIAFVDFHLNLP</sequence>
<proteinExistence type="inferred from homology"/>
<dbReference type="InterPro" id="IPR026856">
    <property type="entry name" value="Sialidase_fam"/>
</dbReference>
<evidence type="ECO:0000256" key="4">
    <source>
        <dbReference type="ARBA" id="ARBA00022963"/>
    </source>
</evidence>
<keyword evidence="6" id="KW-0326">Glycosidase</keyword>
<dbReference type="Pfam" id="PF13088">
    <property type="entry name" value="BNR_2"/>
    <property type="match status" value="1"/>
</dbReference>
<dbReference type="InterPro" id="IPR036278">
    <property type="entry name" value="Sialidase_sf"/>
</dbReference>
<evidence type="ECO:0000256" key="5">
    <source>
        <dbReference type="ARBA" id="ARBA00023277"/>
    </source>
</evidence>
<dbReference type="GO" id="GO:0009313">
    <property type="term" value="P:oligosaccharide catabolic process"/>
    <property type="evidence" value="ECO:0007669"/>
    <property type="project" value="TreeGrafter"/>
</dbReference>
<dbReference type="InterPro" id="IPR011040">
    <property type="entry name" value="Sialidase"/>
</dbReference>
<evidence type="ECO:0000256" key="6">
    <source>
        <dbReference type="ARBA" id="ARBA00023295"/>
    </source>
</evidence>
<dbReference type="CDD" id="cd15482">
    <property type="entry name" value="Sialidase_non-viral"/>
    <property type="match status" value="1"/>
</dbReference>
<evidence type="ECO:0000256" key="1">
    <source>
        <dbReference type="ARBA" id="ARBA00000427"/>
    </source>
</evidence>
<reference evidence="8" key="1">
    <citation type="journal article" date="2023" name="Science">
        <title>Genome structures resolve the early diversification of teleost fishes.</title>
        <authorList>
            <person name="Parey E."/>
            <person name="Louis A."/>
            <person name="Montfort J."/>
            <person name="Bouchez O."/>
            <person name="Roques C."/>
            <person name="Iampietro C."/>
            <person name="Lluch J."/>
            <person name="Castinel A."/>
            <person name="Donnadieu C."/>
            <person name="Desvignes T."/>
            <person name="Floi Bucao C."/>
            <person name="Jouanno E."/>
            <person name="Wen M."/>
            <person name="Mejri S."/>
            <person name="Dirks R."/>
            <person name="Jansen H."/>
            <person name="Henkel C."/>
            <person name="Chen W.J."/>
            <person name="Zahm M."/>
            <person name="Cabau C."/>
            <person name="Klopp C."/>
            <person name="Thompson A.W."/>
            <person name="Robinson-Rechavi M."/>
            <person name="Braasch I."/>
            <person name="Lecointre G."/>
            <person name="Bobe J."/>
            <person name="Postlethwait J.H."/>
            <person name="Berthelot C."/>
            <person name="Roest Crollius H."/>
            <person name="Guiguen Y."/>
        </authorList>
    </citation>
    <scope>NUCLEOTIDE SEQUENCE</scope>
    <source>
        <strain evidence="8">NC1722</strain>
    </source>
</reference>
<keyword evidence="9" id="KW-1185">Reference proteome</keyword>
<name>A0AAD7SPC8_9TELE</name>
<evidence type="ECO:0000313" key="9">
    <source>
        <dbReference type="Proteomes" id="UP001221898"/>
    </source>
</evidence>
<dbReference type="AlphaFoldDB" id="A0AAD7SPC8"/>
<dbReference type="PANTHER" id="PTHR10628:SF23">
    <property type="entry name" value="SIALIDASE-3"/>
    <property type="match status" value="1"/>
</dbReference>
<evidence type="ECO:0000313" key="8">
    <source>
        <dbReference type="EMBL" id="KAJ8405858.1"/>
    </source>
</evidence>
<dbReference type="PANTHER" id="PTHR10628">
    <property type="entry name" value="SIALIDASE"/>
    <property type="match status" value="1"/>
</dbReference>
<gene>
    <name evidence="8" type="ORF">AAFF_G00312950</name>
</gene>
<dbReference type="GO" id="GO:0005737">
    <property type="term" value="C:cytoplasm"/>
    <property type="evidence" value="ECO:0007669"/>
    <property type="project" value="TreeGrafter"/>
</dbReference>
<dbReference type="EMBL" id="JAINUG010000046">
    <property type="protein sequence ID" value="KAJ8405858.1"/>
    <property type="molecule type" value="Genomic_DNA"/>
</dbReference>
<dbReference type="EC" id="3.2.1.18" evidence="3"/>
<dbReference type="Proteomes" id="UP001221898">
    <property type="component" value="Unassembled WGS sequence"/>
</dbReference>
<comment type="similarity">
    <text evidence="2">Belongs to the glycosyl hydrolase 33 family.</text>
</comment>
<feature type="domain" description="Sialidase" evidence="7">
    <location>
        <begin position="43"/>
        <end position="342"/>
    </location>
</feature>
<evidence type="ECO:0000256" key="2">
    <source>
        <dbReference type="ARBA" id="ARBA00009348"/>
    </source>
</evidence>